<evidence type="ECO:0000313" key="3">
    <source>
        <dbReference type="EMBL" id="SVE51566.1"/>
    </source>
</evidence>
<feature type="transmembrane region" description="Helical" evidence="1">
    <location>
        <begin position="74"/>
        <end position="92"/>
    </location>
</feature>
<feature type="domain" description="DUF6644" evidence="2">
    <location>
        <begin position="33"/>
        <end position="165"/>
    </location>
</feature>
<feature type="transmembrane region" description="Helical" evidence="1">
    <location>
        <begin position="104"/>
        <end position="123"/>
    </location>
</feature>
<proteinExistence type="predicted"/>
<name>A0A383E440_9ZZZZ</name>
<gene>
    <name evidence="3" type="ORF">METZ01_LOCUS504420</name>
</gene>
<protein>
    <recommendedName>
        <fullName evidence="2">DUF6644 domain-containing protein</fullName>
    </recommendedName>
</protein>
<reference evidence="3" key="1">
    <citation type="submission" date="2018-05" db="EMBL/GenBank/DDBJ databases">
        <authorList>
            <person name="Lanie J.A."/>
            <person name="Ng W.-L."/>
            <person name="Kazmierczak K.M."/>
            <person name="Andrzejewski T.M."/>
            <person name="Davidsen T.M."/>
            <person name="Wayne K.J."/>
            <person name="Tettelin H."/>
            <person name="Glass J.I."/>
            <person name="Rusch D."/>
            <person name="Podicherti R."/>
            <person name="Tsui H.-C.T."/>
            <person name="Winkler M.E."/>
        </authorList>
    </citation>
    <scope>NUCLEOTIDE SEQUENCE</scope>
</reference>
<evidence type="ECO:0000256" key="1">
    <source>
        <dbReference type="SAM" id="Phobius"/>
    </source>
</evidence>
<organism evidence="3">
    <name type="scientific">marine metagenome</name>
    <dbReference type="NCBI Taxonomy" id="408172"/>
    <lineage>
        <taxon>unclassified sequences</taxon>
        <taxon>metagenomes</taxon>
        <taxon>ecological metagenomes</taxon>
    </lineage>
</organism>
<feature type="transmembrane region" description="Helical" evidence="1">
    <location>
        <begin position="143"/>
        <end position="163"/>
    </location>
</feature>
<keyword evidence="1" id="KW-1133">Transmembrane helix</keyword>
<sequence length="173" mass="19752">MKDAIANALAESQARELMVYLLSNVPGLPPIIQTFHIVGICIVVGSIIMINLRFLGIAVPSQNITEMLNRLMPWMWWALLVNALSGLVFVIARPLRYFYNPVFPYKLALLIPAVILAFLVYRLNKSEPKYWESSSIRLRYGQFIATVSLVLWVGVIIAGRWIAYSEYLPFLYE</sequence>
<evidence type="ECO:0000259" key="2">
    <source>
        <dbReference type="Pfam" id="PF20349"/>
    </source>
</evidence>
<keyword evidence="1" id="KW-0472">Membrane</keyword>
<keyword evidence="1" id="KW-0812">Transmembrane</keyword>
<dbReference type="Pfam" id="PF20349">
    <property type="entry name" value="DUF6644"/>
    <property type="match status" value="1"/>
</dbReference>
<dbReference type="InterPro" id="IPR046586">
    <property type="entry name" value="DUF6644"/>
</dbReference>
<feature type="transmembrane region" description="Helical" evidence="1">
    <location>
        <begin position="31"/>
        <end position="54"/>
    </location>
</feature>
<accession>A0A383E440</accession>
<dbReference type="AlphaFoldDB" id="A0A383E440"/>
<dbReference type="EMBL" id="UINC01222680">
    <property type="protein sequence ID" value="SVE51566.1"/>
    <property type="molecule type" value="Genomic_DNA"/>
</dbReference>